<dbReference type="AlphaFoldDB" id="R4XER6"/>
<dbReference type="EMBL" id="CAHR02000114">
    <property type="protein sequence ID" value="CCG82966.1"/>
    <property type="molecule type" value="Genomic_DNA"/>
</dbReference>
<sequence>MNVLIYDGPGTSKASRLGCYTSLNALLSPRYSIRYLSPLALINEPWASTTALFVVPGGRDLPYCDALNGDGTRKIDEYVRRGGKYLGLCAGAYFASKTVEFELGTDVAVQGPRELALWSGTSRGCAFPGFKYDSEVGARVTKVSIVEKPQDLESATNKLDLNSKSRQESAALSIYWNGGGVFVAADKDTKVNVLASYQDPVIVDGGSAAVIALSHSQGRVVLSAVHPEISPAKMRTAGRHAAVVSTVTQADSSSAEQSAPGMKKLNPAASSFVSTAELQSIHQSQNDDRYELLRIMLRSLNIEVNEKNYVPPTLSTMYLLSYSERSRLPVLNTLKALVTHISSGISFIKSDSDTFGLVNEDTRRLDTVTNVDEEFSISPEEQVKYICIARHFPEFPLFDARKFFALLHRLHYASQAPSKKYAEPSFGTSLLYAETVTSSQSLLDKNFSLERHLPNGFTILCSHQLSGRGRGQNSWVSPTGVLSFSTILHHVPIKGQPAESIIFIQYLLSLAVSESILKLRPKLGIKIKWPNDIYLAIPETQKNVTGAIMVAGRSYAKVSGSLITTSWYGGKYVMTLGVGINVFNPQPTISLNSFLPADEAICLEELFATVLVSISEHYQRFVASECSFASFEARYYELWLHNNQAVKLEVSGESGVVKGINLTDGTLRVQGTNGDFGLQADGNSFDMMRGLIKVKR</sequence>
<dbReference type="STRING" id="1097556.R4XER6"/>
<dbReference type="VEuPathDB" id="FungiDB:TAPDE_003099"/>
<dbReference type="Proteomes" id="UP000013776">
    <property type="component" value="Unassembled WGS sequence"/>
</dbReference>
<evidence type="ECO:0000259" key="1">
    <source>
        <dbReference type="PROSITE" id="PS51733"/>
    </source>
</evidence>
<organism evidence="2 3">
    <name type="scientific">Taphrina deformans (strain PYCC 5710 / ATCC 11124 / CBS 356.35 / IMI 108563 / JCM 9778 / NBRC 8474)</name>
    <name type="common">Peach leaf curl fungus</name>
    <name type="synonym">Lalaria deformans</name>
    <dbReference type="NCBI Taxonomy" id="1097556"/>
    <lineage>
        <taxon>Eukaryota</taxon>
        <taxon>Fungi</taxon>
        <taxon>Dikarya</taxon>
        <taxon>Ascomycota</taxon>
        <taxon>Taphrinomycotina</taxon>
        <taxon>Taphrinomycetes</taxon>
        <taxon>Taphrinales</taxon>
        <taxon>Taphrinaceae</taxon>
        <taxon>Taphrina</taxon>
    </lineage>
</organism>
<comment type="caution">
    <text evidence="2">The sequence shown here is derived from an EMBL/GenBank/DDBJ whole genome shotgun (WGS) entry which is preliminary data.</text>
</comment>
<dbReference type="PANTHER" id="PTHR12835:SF5">
    <property type="entry name" value="BIOTIN--PROTEIN LIGASE"/>
    <property type="match status" value="1"/>
</dbReference>
<dbReference type="Pfam" id="PF03099">
    <property type="entry name" value="BPL_LplA_LipB"/>
    <property type="match status" value="1"/>
</dbReference>
<gene>
    <name evidence="2" type="ORF">TAPDE_003099</name>
</gene>
<dbReference type="CDD" id="cd03144">
    <property type="entry name" value="GATase1_ScBLP_like"/>
    <property type="match status" value="1"/>
</dbReference>
<dbReference type="SUPFAM" id="SSF55681">
    <property type="entry name" value="Class II aaRS and biotin synthetases"/>
    <property type="match status" value="1"/>
</dbReference>
<dbReference type="eggNOG" id="KOG1536">
    <property type="taxonomic scope" value="Eukaryota"/>
</dbReference>
<keyword evidence="2" id="KW-0436">Ligase</keyword>
<proteinExistence type="predicted"/>
<dbReference type="GO" id="GO:0005737">
    <property type="term" value="C:cytoplasm"/>
    <property type="evidence" value="ECO:0007669"/>
    <property type="project" value="TreeGrafter"/>
</dbReference>
<dbReference type="PANTHER" id="PTHR12835">
    <property type="entry name" value="BIOTIN PROTEIN LIGASE"/>
    <property type="match status" value="1"/>
</dbReference>
<feature type="domain" description="BPL/LPL catalytic" evidence="1">
    <location>
        <begin position="423"/>
        <end position="633"/>
    </location>
</feature>
<dbReference type="OrthoDB" id="10250105at2759"/>
<dbReference type="Gene3D" id="3.40.50.880">
    <property type="match status" value="1"/>
</dbReference>
<protein>
    <submittedName>
        <fullName evidence="2">Biotin apo-protein ligase</fullName>
    </submittedName>
</protein>
<dbReference type="InterPro" id="IPR029062">
    <property type="entry name" value="Class_I_gatase-like"/>
</dbReference>
<name>R4XER6_TAPDE</name>
<evidence type="ECO:0000313" key="2">
    <source>
        <dbReference type="EMBL" id="CCG82966.1"/>
    </source>
</evidence>
<dbReference type="InterPro" id="IPR004143">
    <property type="entry name" value="BPL_LPL_catalytic"/>
</dbReference>
<dbReference type="Gene3D" id="3.30.930.10">
    <property type="entry name" value="Bira Bifunctional Protein, Domain 2"/>
    <property type="match status" value="1"/>
</dbReference>
<dbReference type="InterPro" id="IPR019197">
    <property type="entry name" value="Biotin-prot_ligase_N"/>
</dbReference>
<keyword evidence="3" id="KW-1185">Reference proteome</keyword>
<dbReference type="GO" id="GO:0004077">
    <property type="term" value="F:biotin--[biotin carboxyl-carrier protein] ligase activity"/>
    <property type="evidence" value="ECO:0007669"/>
    <property type="project" value="TreeGrafter"/>
</dbReference>
<dbReference type="PROSITE" id="PS51733">
    <property type="entry name" value="BPL_LPL_CATALYTIC"/>
    <property type="match status" value="1"/>
</dbReference>
<accession>R4XER6</accession>
<reference evidence="2 3" key="1">
    <citation type="journal article" date="2013" name="MBio">
        <title>Genome sequencing of the plant pathogen Taphrina deformans, the causal agent of peach leaf curl.</title>
        <authorList>
            <person name="Cisse O.H."/>
            <person name="Almeida J.M.G.C.F."/>
            <person name="Fonseca A."/>
            <person name="Kumar A.A."/>
            <person name="Salojaervi J."/>
            <person name="Overmyer K."/>
            <person name="Hauser P.M."/>
            <person name="Pagni M."/>
        </authorList>
    </citation>
    <scope>NUCLEOTIDE SEQUENCE [LARGE SCALE GENOMIC DNA]</scope>
    <source>
        <strain evidence="3">PYCC 5710 / ATCC 11124 / CBS 356.35 / IMI 108563 / JCM 9778 / NBRC 8474</strain>
    </source>
</reference>
<evidence type="ECO:0000313" key="3">
    <source>
        <dbReference type="Proteomes" id="UP000013776"/>
    </source>
</evidence>
<dbReference type="Pfam" id="PF09825">
    <property type="entry name" value="BPL_N"/>
    <property type="match status" value="1"/>
</dbReference>
<dbReference type="SUPFAM" id="SSF52317">
    <property type="entry name" value="Class I glutamine amidotransferase-like"/>
    <property type="match status" value="1"/>
</dbReference>
<dbReference type="InterPro" id="IPR045864">
    <property type="entry name" value="aa-tRNA-synth_II/BPL/LPL"/>
</dbReference>